<keyword evidence="9" id="KW-0676">Redox-active center</keyword>
<evidence type="ECO:0000256" key="9">
    <source>
        <dbReference type="ARBA" id="ARBA00023284"/>
    </source>
</evidence>
<dbReference type="InterPro" id="IPR044698">
    <property type="entry name" value="VKOR/LTO1"/>
</dbReference>
<dbReference type="Gene3D" id="1.20.1440.130">
    <property type="entry name" value="VKOR domain"/>
    <property type="match status" value="1"/>
</dbReference>
<dbReference type="InterPro" id="IPR012932">
    <property type="entry name" value="VKOR"/>
</dbReference>
<dbReference type="AlphaFoldDB" id="A0A5C5U311"/>
<reference evidence="13 14" key="1">
    <citation type="journal article" date="2008" name="Int. J. Syst. Evol. Microbiol.">
        <title>Luteimonas marina sp. nov., isolated from seawater.</title>
        <authorList>
            <person name="Baik K.S."/>
            <person name="Park S.C."/>
            <person name="Kim M.S."/>
            <person name="Kim E.M."/>
            <person name="Park C."/>
            <person name="Chun J."/>
            <person name="Seong C.N."/>
        </authorList>
    </citation>
    <scope>NUCLEOTIDE SEQUENCE [LARGE SCALE GENOMIC DNA]</scope>
    <source>
        <strain evidence="13 14">FR1330</strain>
    </source>
</reference>
<dbReference type="GO" id="GO:0048038">
    <property type="term" value="F:quinone binding"/>
    <property type="evidence" value="ECO:0007669"/>
    <property type="project" value="UniProtKB-KW"/>
</dbReference>
<dbReference type="InterPro" id="IPR036249">
    <property type="entry name" value="Thioredoxin-like_sf"/>
</dbReference>
<name>A0A5C5U311_9GAMM</name>
<feature type="region of interest" description="Disordered" evidence="10">
    <location>
        <begin position="1"/>
        <end position="26"/>
    </location>
</feature>
<dbReference type="OrthoDB" id="185994at2"/>
<comment type="subcellular location">
    <subcellularLocation>
        <location evidence="1">Membrane</location>
        <topology evidence="1">Multi-pass membrane protein</topology>
    </subcellularLocation>
</comment>
<feature type="transmembrane region" description="Helical" evidence="11">
    <location>
        <begin position="125"/>
        <end position="158"/>
    </location>
</feature>
<dbReference type="Proteomes" id="UP000319980">
    <property type="component" value="Unassembled WGS sequence"/>
</dbReference>
<evidence type="ECO:0000256" key="2">
    <source>
        <dbReference type="ARBA" id="ARBA00006214"/>
    </source>
</evidence>
<dbReference type="SUPFAM" id="SSF52833">
    <property type="entry name" value="Thioredoxin-like"/>
    <property type="match status" value="1"/>
</dbReference>
<dbReference type="EMBL" id="VOHK01000004">
    <property type="protein sequence ID" value="TWT20159.1"/>
    <property type="molecule type" value="Genomic_DNA"/>
</dbReference>
<evidence type="ECO:0000256" key="7">
    <source>
        <dbReference type="ARBA" id="ARBA00023136"/>
    </source>
</evidence>
<dbReference type="PANTHER" id="PTHR34573">
    <property type="entry name" value="VKC DOMAIN-CONTAINING PROTEIN"/>
    <property type="match status" value="1"/>
</dbReference>
<keyword evidence="8" id="KW-1015">Disulfide bond</keyword>
<comment type="caution">
    <text evidence="13">The sequence shown here is derived from an EMBL/GenBank/DDBJ whole genome shotgun (WGS) entry which is preliminary data.</text>
</comment>
<evidence type="ECO:0000256" key="1">
    <source>
        <dbReference type="ARBA" id="ARBA00004141"/>
    </source>
</evidence>
<protein>
    <submittedName>
        <fullName evidence="13">Vitamin K epoxide reductase family protein</fullName>
    </submittedName>
</protein>
<evidence type="ECO:0000313" key="14">
    <source>
        <dbReference type="Proteomes" id="UP000319980"/>
    </source>
</evidence>
<dbReference type="CDD" id="cd12916">
    <property type="entry name" value="VKOR_1"/>
    <property type="match status" value="1"/>
</dbReference>
<dbReference type="GO" id="GO:0016020">
    <property type="term" value="C:membrane"/>
    <property type="evidence" value="ECO:0007669"/>
    <property type="project" value="UniProtKB-SubCell"/>
</dbReference>
<evidence type="ECO:0000256" key="5">
    <source>
        <dbReference type="ARBA" id="ARBA00022989"/>
    </source>
</evidence>
<feature type="transmembrane region" description="Helical" evidence="11">
    <location>
        <begin position="178"/>
        <end position="199"/>
    </location>
</feature>
<dbReference type="InterPro" id="IPR038354">
    <property type="entry name" value="VKOR_sf"/>
</dbReference>
<dbReference type="SMART" id="SM00756">
    <property type="entry name" value="VKc"/>
    <property type="match status" value="1"/>
</dbReference>
<evidence type="ECO:0000256" key="4">
    <source>
        <dbReference type="ARBA" id="ARBA00022719"/>
    </source>
</evidence>
<organism evidence="13 14">
    <name type="scientific">Luteimonas marina</name>
    <dbReference type="NCBI Taxonomy" id="488485"/>
    <lineage>
        <taxon>Bacteria</taxon>
        <taxon>Pseudomonadati</taxon>
        <taxon>Pseudomonadota</taxon>
        <taxon>Gammaproteobacteria</taxon>
        <taxon>Lysobacterales</taxon>
        <taxon>Lysobacteraceae</taxon>
        <taxon>Luteimonas</taxon>
    </lineage>
</organism>
<gene>
    <name evidence="13" type="ORF">FQY83_10455</name>
</gene>
<keyword evidence="3 11" id="KW-0812">Transmembrane</keyword>
<feature type="domain" description="Vitamin K epoxide reductase" evidence="12">
    <location>
        <begin position="33"/>
        <end position="164"/>
    </location>
</feature>
<feature type="transmembrane region" description="Helical" evidence="11">
    <location>
        <begin position="84"/>
        <end position="105"/>
    </location>
</feature>
<keyword evidence="5 11" id="KW-1133">Transmembrane helix</keyword>
<accession>A0A5C5U311</accession>
<dbReference type="PANTHER" id="PTHR34573:SF1">
    <property type="entry name" value="VITAMIN K EPOXIDE REDUCTASE DOMAIN-CONTAINING PROTEIN"/>
    <property type="match status" value="1"/>
</dbReference>
<dbReference type="RefSeq" id="WP_146387735.1">
    <property type="nucleotide sequence ID" value="NZ_VOHK01000004.1"/>
</dbReference>
<evidence type="ECO:0000256" key="3">
    <source>
        <dbReference type="ARBA" id="ARBA00022692"/>
    </source>
</evidence>
<keyword evidence="6" id="KW-0560">Oxidoreductase</keyword>
<feature type="transmembrane region" description="Helical" evidence="11">
    <location>
        <begin position="38"/>
        <end position="59"/>
    </location>
</feature>
<dbReference type="Gene3D" id="3.40.30.10">
    <property type="entry name" value="Glutaredoxin"/>
    <property type="match status" value="1"/>
</dbReference>
<evidence type="ECO:0000256" key="6">
    <source>
        <dbReference type="ARBA" id="ARBA00023002"/>
    </source>
</evidence>
<proteinExistence type="inferred from homology"/>
<dbReference type="Pfam" id="PF07884">
    <property type="entry name" value="VKOR"/>
    <property type="match status" value="1"/>
</dbReference>
<keyword evidence="7 11" id="KW-0472">Membrane</keyword>
<keyword evidence="14" id="KW-1185">Reference proteome</keyword>
<keyword evidence="4" id="KW-0874">Quinone</keyword>
<comment type="similarity">
    <text evidence="2">Belongs to the VKOR family.</text>
</comment>
<sequence length="302" mass="32738">MARKSRNRRHKPAHAGQGDTAQRPAAGVAKAAASKPDLALRLLTVVGLLLTAYLTWVAWNSGSAAFCTEGSGCDVVQGSRWSRFLGLPIAAWGFLLYAALAWTAWRPAPRLVRWRRLWRLSFLGLAISAYLTIAGLVALQAACVWCLMSLAVMTAIFLLVHATRPDAAPGGRWPTWLLGNGLLALGLLVALQMSAMGLLERREDPRLRALAVHLEQSGVKFYGASWCANCTEQKRLFGAASRRLPYVECSPNGRNGGLAFECISAGIGGYPTWIIGGQPHVEVMAPERLARMTGFDWEAAVE</sequence>
<dbReference type="GO" id="GO:0016491">
    <property type="term" value="F:oxidoreductase activity"/>
    <property type="evidence" value="ECO:0007669"/>
    <property type="project" value="UniProtKB-KW"/>
</dbReference>
<feature type="compositionally biased region" description="Basic residues" evidence="10">
    <location>
        <begin position="1"/>
        <end position="13"/>
    </location>
</feature>
<evidence type="ECO:0000259" key="12">
    <source>
        <dbReference type="SMART" id="SM00756"/>
    </source>
</evidence>
<evidence type="ECO:0000256" key="11">
    <source>
        <dbReference type="SAM" id="Phobius"/>
    </source>
</evidence>
<evidence type="ECO:0000256" key="10">
    <source>
        <dbReference type="SAM" id="MobiDB-lite"/>
    </source>
</evidence>
<evidence type="ECO:0000256" key="8">
    <source>
        <dbReference type="ARBA" id="ARBA00023157"/>
    </source>
</evidence>
<evidence type="ECO:0000313" key="13">
    <source>
        <dbReference type="EMBL" id="TWT20159.1"/>
    </source>
</evidence>